<organism evidence="1 2">
    <name type="scientific">Natrarchaeobius halalkaliphilus</name>
    <dbReference type="NCBI Taxonomy" id="1679091"/>
    <lineage>
        <taxon>Archaea</taxon>
        <taxon>Methanobacteriati</taxon>
        <taxon>Methanobacteriota</taxon>
        <taxon>Stenosarchaea group</taxon>
        <taxon>Halobacteria</taxon>
        <taxon>Halobacteriales</taxon>
        <taxon>Natrialbaceae</taxon>
        <taxon>Natrarchaeobius</taxon>
    </lineage>
</organism>
<protein>
    <submittedName>
        <fullName evidence="1">Uncharacterized protein</fullName>
    </submittedName>
</protein>
<proteinExistence type="predicted"/>
<gene>
    <name evidence="1" type="ORF">EA462_16310</name>
</gene>
<dbReference type="RefSeq" id="WP_124179596.1">
    <property type="nucleotide sequence ID" value="NZ_REFY01000007.1"/>
</dbReference>
<dbReference type="OrthoDB" id="296462at2157"/>
<accession>A0A3N6LYB3</accession>
<dbReference type="EMBL" id="REFY01000007">
    <property type="protein sequence ID" value="RQG86702.1"/>
    <property type="molecule type" value="Genomic_DNA"/>
</dbReference>
<dbReference type="AlphaFoldDB" id="A0A3N6LYB3"/>
<reference evidence="1 2" key="1">
    <citation type="submission" date="2018-10" db="EMBL/GenBank/DDBJ databases">
        <title>Natrarchaeobius chitinivorans gen. nov., sp. nov., and Natrarchaeobius haloalkaliphilus sp. nov., alkaliphilic, chitin-utilizing haloarchaea from hypersaline alkaline lakes.</title>
        <authorList>
            <person name="Sorokin D.Y."/>
            <person name="Elcheninov A.G."/>
            <person name="Kostrikina N.A."/>
            <person name="Bale N.J."/>
            <person name="Sinninghe Damste J.S."/>
            <person name="Khijniak T.V."/>
            <person name="Kublanov I.V."/>
            <person name="Toshchakov S.V."/>
        </authorList>
    </citation>
    <scope>NUCLEOTIDE SEQUENCE [LARGE SCALE GENOMIC DNA]</scope>
    <source>
        <strain evidence="1 2">AArcht-Sl</strain>
    </source>
</reference>
<name>A0A3N6LYB3_9EURY</name>
<evidence type="ECO:0000313" key="1">
    <source>
        <dbReference type="EMBL" id="RQG86702.1"/>
    </source>
</evidence>
<keyword evidence="2" id="KW-1185">Reference proteome</keyword>
<comment type="caution">
    <text evidence="1">The sequence shown here is derived from an EMBL/GenBank/DDBJ whole genome shotgun (WGS) entry which is preliminary data.</text>
</comment>
<dbReference type="Proteomes" id="UP000273828">
    <property type="component" value="Unassembled WGS sequence"/>
</dbReference>
<evidence type="ECO:0000313" key="2">
    <source>
        <dbReference type="Proteomes" id="UP000273828"/>
    </source>
</evidence>
<sequence length="155" mass="17269">MTNQYYPTTDVDRIVVETGDTRVDVTKVRTPTGERIQIEHDDLGQIRLDAVELEALTWQDEAFFADLVDGEYDYRNVDPRPKSAADLQVSNEYALARLRGSDDGAGVSLTAPKMGYGIGIDARVLAAVVTRPKTFFSELLRTPYGPDDDDDVHVF</sequence>